<gene>
    <name evidence="4" type="primary">20204699</name>
    <name evidence="3" type="ORF">HELRODRAFT_173820</name>
</gene>
<reference evidence="3 5" key="2">
    <citation type="journal article" date="2013" name="Nature">
        <title>Insights into bilaterian evolution from three spiralian genomes.</title>
        <authorList>
            <person name="Simakov O."/>
            <person name="Marletaz F."/>
            <person name="Cho S.J."/>
            <person name="Edsinger-Gonzales E."/>
            <person name="Havlak P."/>
            <person name="Hellsten U."/>
            <person name="Kuo D.H."/>
            <person name="Larsson T."/>
            <person name="Lv J."/>
            <person name="Arendt D."/>
            <person name="Savage R."/>
            <person name="Osoegawa K."/>
            <person name="de Jong P."/>
            <person name="Grimwood J."/>
            <person name="Chapman J.A."/>
            <person name="Shapiro H."/>
            <person name="Aerts A."/>
            <person name="Otillar R.P."/>
            <person name="Terry A.Y."/>
            <person name="Boore J.L."/>
            <person name="Grigoriev I.V."/>
            <person name="Lindberg D.R."/>
            <person name="Seaver E.C."/>
            <person name="Weisblat D.A."/>
            <person name="Putnam N.H."/>
            <person name="Rokhsar D.S."/>
        </authorList>
    </citation>
    <scope>NUCLEOTIDE SEQUENCE</scope>
</reference>
<dbReference type="AlphaFoldDB" id="T1F7A0"/>
<feature type="compositionally biased region" description="Polar residues" evidence="1">
    <location>
        <begin position="540"/>
        <end position="566"/>
    </location>
</feature>
<proteinExistence type="predicted"/>
<feature type="compositionally biased region" description="Polar residues" evidence="1">
    <location>
        <begin position="595"/>
        <end position="614"/>
    </location>
</feature>
<reference evidence="4" key="3">
    <citation type="submission" date="2015-06" db="UniProtKB">
        <authorList>
            <consortium name="EnsemblMetazoa"/>
        </authorList>
    </citation>
    <scope>IDENTIFICATION</scope>
</reference>
<name>T1F7A0_HELRO</name>
<dbReference type="EnsemblMetazoa" id="HelroT173820">
    <property type="protein sequence ID" value="HelroP173820"/>
    <property type="gene ID" value="HelroG173820"/>
</dbReference>
<dbReference type="InParanoid" id="T1F7A0"/>
<evidence type="ECO:0000313" key="5">
    <source>
        <dbReference type="Proteomes" id="UP000015101"/>
    </source>
</evidence>
<protein>
    <recommendedName>
        <fullName evidence="2">Spen paralogue and orthologue SPOC C-terminal domain-containing protein</fullName>
    </recommendedName>
</protein>
<dbReference type="GeneID" id="20204699"/>
<reference evidence="5" key="1">
    <citation type="submission" date="2012-12" db="EMBL/GenBank/DDBJ databases">
        <authorList>
            <person name="Hellsten U."/>
            <person name="Grimwood J."/>
            <person name="Chapman J.A."/>
            <person name="Shapiro H."/>
            <person name="Aerts A."/>
            <person name="Otillar R.P."/>
            <person name="Terry A.Y."/>
            <person name="Boore J.L."/>
            <person name="Simakov O."/>
            <person name="Marletaz F."/>
            <person name="Cho S.-J."/>
            <person name="Edsinger-Gonzales E."/>
            <person name="Havlak P."/>
            <person name="Kuo D.-H."/>
            <person name="Larsson T."/>
            <person name="Lv J."/>
            <person name="Arendt D."/>
            <person name="Savage R."/>
            <person name="Osoegawa K."/>
            <person name="de Jong P."/>
            <person name="Lindberg D.R."/>
            <person name="Seaver E.C."/>
            <person name="Weisblat D.A."/>
            <person name="Putnam N.H."/>
            <person name="Grigoriev I.V."/>
            <person name="Rokhsar D.S."/>
        </authorList>
    </citation>
    <scope>NUCLEOTIDE SEQUENCE</scope>
</reference>
<dbReference type="InterPro" id="IPR012921">
    <property type="entry name" value="SPOC_C"/>
</dbReference>
<dbReference type="PANTHER" id="PTHR11477">
    <property type="entry name" value="TRANSCRIPTION FACTOR S-II ZINC FINGER DOMAIN-CONTAINING PROTEIN"/>
    <property type="match status" value="1"/>
</dbReference>
<dbReference type="PANTHER" id="PTHR11477:SF51">
    <property type="entry name" value="PROTEIN PARTNER OF SNF, ISOFORM B"/>
    <property type="match status" value="1"/>
</dbReference>
<evidence type="ECO:0000313" key="3">
    <source>
        <dbReference type="EMBL" id="ESO02985.1"/>
    </source>
</evidence>
<dbReference type="CTD" id="20204699"/>
<feature type="region of interest" description="Disordered" evidence="1">
    <location>
        <begin position="525"/>
        <end position="567"/>
    </location>
</feature>
<accession>T1F7A0</accession>
<dbReference type="HOGENOM" id="CLU_436331_0_0_1"/>
<keyword evidence="5" id="KW-1185">Reference proteome</keyword>
<evidence type="ECO:0000256" key="1">
    <source>
        <dbReference type="SAM" id="MobiDB-lite"/>
    </source>
</evidence>
<organism evidence="4 5">
    <name type="scientific">Helobdella robusta</name>
    <name type="common">Californian leech</name>
    <dbReference type="NCBI Taxonomy" id="6412"/>
    <lineage>
        <taxon>Eukaryota</taxon>
        <taxon>Metazoa</taxon>
        <taxon>Spiralia</taxon>
        <taxon>Lophotrochozoa</taxon>
        <taxon>Annelida</taxon>
        <taxon>Clitellata</taxon>
        <taxon>Hirudinea</taxon>
        <taxon>Rhynchobdellida</taxon>
        <taxon>Glossiphoniidae</taxon>
        <taxon>Helobdella</taxon>
    </lineage>
</organism>
<dbReference type="EMBL" id="KB096676">
    <property type="protein sequence ID" value="ESO02985.1"/>
    <property type="molecule type" value="Genomic_DNA"/>
</dbReference>
<dbReference type="STRING" id="6412.T1F7A0"/>
<evidence type="ECO:0000259" key="2">
    <source>
        <dbReference type="Pfam" id="PF07744"/>
    </source>
</evidence>
<dbReference type="OrthoDB" id="1884872at2759"/>
<dbReference type="Proteomes" id="UP000015101">
    <property type="component" value="Unassembled WGS sequence"/>
</dbReference>
<dbReference type="RefSeq" id="XP_009018678.1">
    <property type="nucleotide sequence ID" value="XM_009020430.1"/>
</dbReference>
<dbReference type="EMBL" id="AMQM01004733">
    <property type="status" value="NOT_ANNOTATED_CDS"/>
    <property type="molecule type" value="Genomic_DNA"/>
</dbReference>
<sequence>MVLELFDHIQQAPLMLFPPQIMLLPKNLSILGRISYEAIEEYIAKIKSIYFNSKEIAVICFNYIGKDKKEKSDFQALFEYLNNKKRCAVIGSIGTLIKDMYLWPLHSTSPIPSLLVPFDGPGLDVNRGDVLLGIIVQQVSNAVSNAVSFHTDSVITDPTEDVEAIVKKYKKQQDCQDEHDIKQLSLIDTKQDLQTYFNFSKIIFCAGTEEAIDDITNGVDETIHLETTSISESLNARFDAKCHNSQADSTEAAMYNLSVSLENIPLPPDTKVGTTSTGSSINIRCDKIIEHIQVDKNSISHPKEITIDVSSNTKFDKKKVETNPQILNKTHARTSTEELLTSLNSLIENYIAAQTVGTTDSNDTATNITGSKNDRIINSNTDGRGSVDGDQIEGAETSVHLNENSCKINTYNPNLPNNLWNCNITKDQQILMKQALRFVKMTNVNDNPDGCHTKCDNSSYASPIQRNDIFGQHFFHDNGCEMVSKPSFKPITIEYNHHRQPDHSSSLDNDHHYMFASQVPLNYKPQNYHSVSSQSRSQSDLCHQQPNYGSNKTYLDSDPPSSSNTYLHFEKYGKNQQKKNDYRKNHHGHNHQPLGHQQNFPSNQKINTNSNRRYNFTDKKPFRYQKY</sequence>
<feature type="region of interest" description="Disordered" evidence="1">
    <location>
        <begin position="580"/>
        <end position="627"/>
    </location>
</feature>
<feature type="domain" description="Spen paralogue and orthologue SPOC C-terminal" evidence="2">
    <location>
        <begin position="24"/>
        <end position="138"/>
    </location>
</feature>
<evidence type="ECO:0000313" key="4">
    <source>
        <dbReference type="EnsemblMetazoa" id="HelroP173820"/>
    </source>
</evidence>
<dbReference type="Pfam" id="PF07744">
    <property type="entry name" value="SPOC"/>
    <property type="match status" value="1"/>
</dbReference>
<feature type="compositionally biased region" description="Low complexity" evidence="1">
    <location>
        <begin position="530"/>
        <end position="539"/>
    </location>
</feature>
<dbReference type="eggNOG" id="KOG1634">
    <property type="taxonomic scope" value="Eukaryota"/>
</dbReference>
<dbReference type="KEGG" id="hro:HELRODRAFT_173820"/>